<keyword evidence="1" id="KW-0812">Transmembrane</keyword>
<protein>
    <submittedName>
        <fullName evidence="3">Uncharacterized protein</fullName>
    </submittedName>
</protein>
<evidence type="ECO:0000313" key="3">
    <source>
        <dbReference type="EMBL" id="WZN66878.1"/>
    </source>
</evidence>
<gene>
    <name evidence="3" type="ORF">HKI87_17g84490</name>
</gene>
<name>A0AAX4PKQ1_9CHLO</name>
<evidence type="ECO:0000256" key="2">
    <source>
        <dbReference type="SAM" id="SignalP"/>
    </source>
</evidence>
<evidence type="ECO:0000313" key="4">
    <source>
        <dbReference type="Proteomes" id="UP001472866"/>
    </source>
</evidence>
<reference evidence="3 4" key="1">
    <citation type="submission" date="2024-03" db="EMBL/GenBank/DDBJ databases">
        <title>Complete genome sequence of the green alga Chloropicon roscoffensis RCC1871.</title>
        <authorList>
            <person name="Lemieux C."/>
            <person name="Pombert J.-F."/>
            <person name="Otis C."/>
            <person name="Turmel M."/>
        </authorList>
    </citation>
    <scope>NUCLEOTIDE SEQUENCE [LARGE SCALE GENOMIC DNA]</scope>
    <source>
        <strain evidence="3 4">RCC1871</strain>
    </source>
</reference>
<organism evidence="3 4">
    <name type="scientific">Chloropicon roscoffensis</name>
    <dbReference type="NCBI Taxonomy" id="1461544"/>
    <lineage>
        <taxon>Eukaryota</taxon>
        <taxon>Viridiplantae</taxon>
        <taxon>Chlorophyta</taxon>
        <taxon>Chloropicophyceae</taxon>
        <taxon>Chloropicales</taxon>
        <taxon>Chloropicaceae</taxon>
        <taxon>Chloropicon</taxon>
    </lineage>
</organism>
<keyword evidence="1" id="KW-0472">Membrane</keyword>
<evidence type="ECO:0000256" key="1">
    <source>
        <dbReference type="SAM" id="Phobius"/>
    </source>
</evidence>
<feature type="signal peptide" evidence="2">
    <location>
        <begin position="1"/>
        <end position="27"/>
    </location>
</feature>
<dbReference type="Proteomes" id="UP001472866">
    <property type="component" value="Chromosome 17"/>
</dbReference>
<dbReference type="EMBL" id="CP151517">
    <property type="protein sequence ID" value="WZN66878.1"/>
    <property type="molecule type" value="Genomic_DNA"/>
</dbReference>
<keyword evidence="4" id="KW-1185">Reference proteome</keyword>
<keyword evidence="1" id="KW-1133">Transmembrane helix</keyword>
<proteinExistence type="predicted"/>
<feature type="chain" id="PRO_5043601403" evidence="2">
    <location>
        <begin position="28"/>
        <end position="309"/>
    </location>
</feature>
<sequence>MAAKMGRSAGVTLGVIMVAASVSGIIAQANDTVPEFFKLYATESSSCESRGRALIYRTDECVQHNGLWLMYNTTSMELQAYERQAEGHPAESGCNGTAVSAGTTAIGGCLPVNEGGLIAAETIRANSYQFLPEENIVAGFTFCARDVGYFQYALFENDRCYSNSMDKDGWLSERYTANGKTVWRTDYKDVECNGLSRVTEYPLGVCAVAHFVYSTSKDAAQIFGDEPNPFAADQPNAWSGEAADGASSWIKVLAISMFLLALIPVAGGTAFYLYWRVRKKARRGQKYEFFEMGPQDMAASDDEDFPPEY</sequence>
<keyword evidence="2" id="KW-0732">Signal</keyword>
<accession>A0AAX4PKQ1</accession>
<feature type="transmembrane region" description="Helical" evidence="1">
    <location>
        <begin position="252"/>
        <end position="275"/>
    </location>
</feature>
<dbReference type="AlphaFoldDB" id="A0AAX4PKQ1"/>